<organism evidence="1 2">
    <name type="scientific">Reichenbachiella carrageenanivorans</name>
    <dbReference type="NCBI Taxonomy" id="2979869"/>
    <lineage>
        <taxon>Bacteria</taxon>
        <taxon>Pseudomonadati</taxon>
        <taxon>Bacteroidota</taxon>
        <taxon>Cytophagia</taxon>
        <taxon>Cytophagales</taxon>
        <taxon>Reichenbachiellaceae</taxon>
        <taxon>Reichenbachiella</taxon>
    </lineage>
</organism>
<reference evidence="1" key="1">
    <citation type="submission" date="2022-10" db="EMBL/GenBank/DDBJ databases">
        <title>Comparative genomics and taxonomic characterization of three novel marine species of genus Reichenbachiella exhibiting antioxidant and polysaccharide degradation activities.</title>
        <authorList>
            <person name="Muhammad N."/>
            <person name="Lee Y.-J."/>
            <person name="Ko J."/>
            <person name="Kim S.-G."/>
        </authorList>
    </citation>
    <scope>NUCLEOTIDE SEQUENCE</scope>
    <source>
        <strain evidence="1">Wsw4-B4</strain>
    </source>
</reference>
<dbReference type="Proteomes" id="UP001062165">
    <property type="component" value="Chromosome"/>
</dbReference>
<proteinExistence type="predicted"/>
<name>A0ABY6D1P6_9BACT</name>
<evidence type="ECO:0008006" key="3">
    <source>
        <dbReference type="Google" id="ProtNLM"/>
    </source>
</evidence>
<keyword evidence="2" id="KW-1185">Reference proteome</keyword>
<accession>A0ABY6D1P6</accession>
<evidence type="ECO:0000313" key="1">
    <source>
        <dbReference type="EMBL" id="UXX78988.1"/>
    </source>
</evidence>
<evidence type="ECO:0000313" key="2">
    <source>
        <dbReference type="Proteomes" id="UP001062165"/>
    </source>
</evidence>
<dbReference type="EMBL" id="CP106735">
    <property type="protein sequence ID" value="UXX78988.1"/>
    <property type="molecule type" value="Genomic_DNA"/>
</dbReference>
<protein>
    <recommendedName>
        <fullName evidence="3">Lipoprotein</fullName>
    </recommendedName>
</protein>
<sequence>MKIFKMLLLLQLTLSYGACYSQKTKMSKEVEEIIMLGKDSIVQLALALIDKKIDPQNFSSIKIMSNEEQVYVSFMNPIKYLPIKSAFYFDLGVAILEQTITYSPVFNGVDETQAQIPFYIPTKEAEKNIQFVIEAINKSNEIDAFDPSSFDDDMIIREHENYYAIHVISETTESSYKIEKTSGNIYDMAHAHLAPPPFD</sequence>
<dbReference type="RefSeq" id="WP_263050732.1">
    <property type="nucleotide sequence ID" value="NZ_CP106735.1"/>
</dbReference>
<gene>
    <name evidence="1" type="ORF">N7E81_16665</name>
</gene>